<comment type="caution">
    <text evidence="3">The sequence shown here is derived from an EMBL/GenBank/DDBJ whole genome shotgun (WGS) entry which is preliminary data.</text>
</comment>
<evidence type="ECO:0000313" key="4">
    <source>
        <dbReference type="Proteomes" id="UP000626210"/>
    </source>
</evidence>
<feature type="transmembrane region" description="Helical" evidence="2">
    <location>
        <begin position="115"/>
        <end position="140"/>
    </location>
</feature>
<dbReference type="Proteomes" id="UP000626210">
    <property type="component" value="Unassembled WGS sequence"/>
</dbReference>
<dbReference type="EMBL" id="BMYK01000017">
    <property type="protein sequence ID" value="GHC93704.1"/>
    <property type="molecule type" value="Genomic_DNA"/>
</dbReference>
<accession>A0ABQ3G7P9</accession>
<keyword evidence="2" id="KW-0472">Membrane</keyword>
<keyword evidence="2" id="KW-0812">Transmembrane</keyword>
<evidence type="ECO:0000313" key="3">
    <source>
        <dbReference type="EMBL" id="GHC93704.1"/>
    </source>
</evidence>
<dbReference type="Gene3D" id="3.40.720.10">
    <property type="entry name" value="Alkaline Phosphatase, subunit A"/>
    <property type="match status" value="1"/>
</dbReference>
<name>A0ABQ3G7P9_9BURK</name>
<proteinExistence type="predicted"/>
<evidence type="ECO:0008006" key="5">
    <source>
        <dbReference type="Google" id="ProtNLM"/>
    </source>
</evidence>
<dbReference type="InterPro" id="IPR017850">
    <property type="entry name" value="Alkaline_phosphatase_core_sf"/>
</dbReference>
<reference evidence="4" key="1">
    <citation type="journal article" date="2019" name="Int. J. Syst. Evol. Microbiol.">
        <title>The Global Catalogue of Microorganisms (GCM) 10K type strain sequencing project: providing services to taxonomists for standard genome sequencing and annotation.</title>
        <authorList>
            <consortium name="The Broad Institute Genomics Platform"/>
            <consortium name="The Broad Institute Genome Sequencing Center for Infectious Disease"/>
            <person name="Wu L."/>
            <person name="Ma J."/>
        </authorList>
    </citation>
    <scope>NUCLEOTIDE SEQUENCE [LARGE SCALE GENOMIC DNA]</scope>
    <source>
        <strain evidence="4">KCTC 23314</strain>
    </source>
</reference>
<keyword evidence="4" id="KW-1185">Reference proteome</keyword>
<protein>
    <recommendedName>
        <fullName evidence="5">Sulfatase-like hydrolase/transferase</fullName>
    </recommendedName>
</protein>
<feature type="transmembrane region" description="Helical" evidence="2">
    <location>
        <begin position="67"/>
        <end position="88"/>
    </location>
</feature>
<feature type="transmembrane region" description="Helical" evidence="2">
    <location>
        <begin position="152"/>
        <end position="171"/>
    </location>
</feature>
<feature type="region of interest" description="Disordered" evidence="1">
    <location>
        <begin position="542"/>
        <end position="564"/>
    </location>
</feature>
<sequence length="564" mass="60142">MRRAWPLLQLAVPLLGLNALLTLVNPGPAPWPQLTARIAPELCIALLLAAAWAAWRGRLPPRLLRTLAAACTVLAVVRLAEITSAALYGRTLHIYWDGRHLGQVLADQGVARWQVLLGAGALVLACALLYRLLLALWHMLGSALAVRPLRRAALGASVLLLALFAAHGVQGLDRNRWFAGAVTPVLARQLALTALLLPRDAAAERLTPSPAWDSDLAGLHGADVLLLFSESYGVSTLDRPAQDAALAAPRAALADAIAASGRWAVSARVRSPTFAGGSWLAHGALLTGVDTRDPLDYELLLSSQRRTLVQHFGAHGWRTVGWMPGLQRDWPEGRFFGFDRIADARSIGYAGPLFGPARLPDQAAMALLHAQELAGPRPRAPRFVVFPTLDSHAPFRPLAPFVADWARLAGPAPYTAQQHAVALDEPVSLRAPVPAYVQSIAGTWAWLGDYLQRLAPPGLVAIVLGDHQAFPGVSGERAPWDVPVHVIAQDPLLRQRLLDLGFDAGLAPRGPVLADMHELTPLLLRAFAGSAVALPSPAAQQPVVATPPCSPACRPSPNTSPARS</sequence>
<evidence type="ECO:0000256" key="2">
    <source>
        <dbReference type="SAM" id="Phobius"/>
    </source>
</evidence>
<organism evidence="3 4">
    <name type="scientific">Pseudorhodoferax aquiterrae</name>
    <dbReference type="NCBI Taxonomy" id="747304"/>
    <lineage>
        <taxon>Bacteria</taxon>
        <taxon>Pseudomonadati</taxon>
        <taxon>Pseudomonadota</taxon>
        <taxon>Betaproteobacteria</taxon>
        <taxon>Burkholderiales</taxon>
        <taxon>Comamonadaceae</taxon>
    </lineage>
</organism>
<evidence type="ECO:0000256" key="1">
    <source>
        <dbReference type="SAM" id="MobiDB-lite"/>
    </source>
</evidence>
<dbReference type="RefSeq" id="WP_189689130.1">
    <property type="nucleotide sequence ID" value="NZ_BMYK01000017.1"/>
</dbReference>
<feature type="transmembrane region" description="Helical" evidence="2">
    <location>
        <begin position="38"/>
        <end position="55"/>
    </location>
</feature>
<dbReference type="SUPFAM" id="SSF53649">
    <property type="entry name" value="Alkaline phosphatase-like"/>
    <property type="match status" value="1"/>
</dbReference>
<keyword evidence="2" id="KW-1133">Transmembrane helix</keyword>
<gene>
    <name evidence="3" type="ORF">GCM10007320_44940</name>
</gene>